<keyword evidence="4" id="KW-1185">Reference proteome</keyword>
<comment type="caution">
    <text evidence="3">The sequence shown here is derived from an EMBL/GenBank/DDBJ whole genome shotgun (WGS) entry which is preliminary data.</text>
</comment>
<dbReference type="InterPro" id="IPR050990">
    <property type="entry name" value="UPF0237/GcvR_regulator"/>
</dbReference>
<evidence type="ECO:0000256" key="1">
    <source>
        <dbReference type="PIRNR" id="PIRNR028103"/>
    </source>
</evidence>
<keyword evidence="1" id="KW-0963">Cytoplasm</keyword>
<dbReference type="SUPFAM" id="SSF55021">
    <property type="entry name" value="ACT-like"/>
    <property type="match status" value="2"/>
</dbReference>
<reference evidence="4" key="1">
    <citation type="submission" date="2023-07" db="EMBL/GenBank/DDBJ databases">
        <title>The carbon used by Thiothrix.</title>
        <authorList>
            <person name="Chen L."/>
        </authorList>
    </citation>
    <scope>NUCLEOTIDE SEQUENCE [LARGE SCALE GENOMIC DNA]</scope>
</reference>
<organism evidence="3 4">
    <name type="scientific">Candidatus Thiothrix phosphatis</name>
    <dbReference type="NCBI Taxonomy" id="3112415"/>
    <lineage>
        <taxon>Bacteria</taxon>
        <taxon>Pseudomonadati</taxon>
        <taxon>Pseudomonadota</taxon>
        <taxon>Gammaproteobacteria</taxon>
        <taxon>Thiotrichales</taxon>
        <taxon>Thiotrichaceae</taxon>
        <taxon>Thiothrix</taxon>
    </lineage>
</organism>
<feature type="domain" description="ACT" evidence="2">
    <location>
        <begin position="91"/>
        <end position="172"/>
    </location>
</feature>
<evidence type="ECO:0000313" key="4">
    <source>
        <dbReference type="Proteomes" id="UP001308005"/>
    </source>
</evidence>
<dbReference type="Pfam" id="PF13740">
    <property type="entry name" value="ACT_6"/>
    <property type="match status" value="1"/>
</dbReference>
<dbReference type="RefSeq" id="WP_324693551.1">
    <property type="nucleotide sequence ID" value="NZ_JAYMYJ010000042.1"/>
</dbReference>
<dbReference type="InterPro" id="IPR016867">
    <property type="entry name" value="GcvR"/>
</dbReference>
<dbReference type="Gene3D" id="3.30.70.260">
    <property type="match status" value="2"/>
</dbReference>
<comment type="subcellular location">
    <subcellularLocation>
        <location evidence="1">Cytoplasm</location>
    </subcellularLocation>
</comment>
<dbReference type="CDD" id="cd04869">
    <property type="entry name" value="ACT_GcvR_2"/>
    <property type="match status" value="1"/>
</dbReference>
<dbReference type="PROSITE" id="PS51671">
    <property type="entry name" value="ACT"/>
    <property type="match status" value="1"/>
</dbReference>
<dbReference type="PIRSF" id="PIRSF028103">
    <property type="entry name" value="GcvR"/>
    <property type="match status" value="1"/>
</dbReference>
<proteinExistence type="predicted"/>
<dbReference type="EMBL" id="JAYMYJ010000042">
    <property type="protein sequence ID" value="MEB4590276.1"/>
    <property type="molecule type" value="Genomic_DNA"/>
</dbReference>
<keyword evidence="1" id="KW-0804">Transcription</keyword>
<protein>
    <recommendedName>
        <fullName evidence="1">Glycine cleavage system transcriptional repressor</fullName>
    </recommendedName>
</protein>
<dbReference type="PANTHER" id="PTHR34875:SF6">
    <property type="entry name" value="UPF0237 PROTEIN MJ1558"/>
    <property type="match status" value="1"/>
</dbReference>
<accession>A0ABU6CTV9</accession>
<keyword evidence="1" id="KW-0678">Repressor</keyword>
<dbReference type="InterPro" id="IPR002912">
    <property type="entry name" value="ACT_dom"/>
</dbReference>
<name>A0ABU6CTV9_9GAMM</name>
<evidence type="ECO:0000313" key="3">
    <source>
        <dbReference type="EMBL" id="MEB4590276.1"/>
    </source>
</evidence>
<sequence>MQTSLVLTVLGPDRAGLVKSISEAVKAHHGNWQESRMVRLAGQFAGLAHVVIAEEQLGALLQALDALQTDGLRILAQQSEAEPHESRTPLTLELLGHDRPGIIHDITRQLAALNINIEELESEQRAAPMSGELLFYANLRLALPAGVTPEDVQGAFENLPDPLMVDLTFNAS</sequence>
<evidence type="ECO:0000259" key="2">
    <source>
        <dbReference type="PROSITE" id="PS51671"/>
    </source>
</evidence>
<dbReference type="InterPro" id="IPR045865">
    <property type="entry name" value="ACT-like_dom_sf"/>
</dbReference>
<dbReference type="PANTHER" id="PTHR34875">
    <property type="entry name" value="UPF0237 PROTEIN MJ1558"/>
    <property type="match status" value="1"/>
</dbReference>
<dbReference type="Proteomes" id="UP001308005">
    <property type="component" value="Unassembled WGS sequence"/>
</dbReference>
<gene>
    <name evidence="3" type="ORF">VSS37_04740</name>
</gene>